<keyword evidence="8" id="KW-0012">Acyltransferase</keyword>
<dbReference type="EMBL" id="SGPL01000119">
    <property type="protein sequence ID" value="THH17244.1"/>
    <property type="molecule type" value="Genomic_DNA"/>
</dbReference>
<evidence type="ECO:0000256" key="3">
    <source>
        <dbReference type="ARBA" id="ARBA00007559"/>
    </source>
</evidence>
<comment type="pathway">
    <text evidence="2 8">Glycolipid biosynthesis; glycosylphosphatidylinositol-anchor biosynthesis.</text>
</comment>
<reference evidence="9 10" key="1">
    <citation type="submission" date="2019-02" db="EMBL/GenBank/DDBJ databases">
        <title>Genome sequencing of the rare red list fungi Bondarzewia mesenterica.</title>
        <authorList>
            <person name="Buettner E."/>
            <person name="Kellner H."/>
        </authorList>
    </citation>
    <scope>NUCLEOTIDE SEQUENCE [LARGE SCALE GENOMIC DNA]</scope>
    <source>
        <strain evidence="9 10">DSM 108281</strain>
    </source>
</reference>
<dbReference type="PIRSF" id="PIRSF017321">
    <property type="entry name" value="GWT1"/>
    <property type="match status" value="1"/>
</dbReference>
<dbReference type="OrthoDB" id="15270at2759"/>
<dbReference type="GO" id="GO:0072659">
    <property type="term" value="P:protein localization to plasma membrane"/>
    <property type="evidence" value="ECO:0007669"/>
    <property type="project" value="TreeGrafter"/>
</dbReference>
<dbReference type="Pfam" id="PF06423">
    <property type="entry name" value="GWT1"/>
    <property type="match status" value="1"/>
</dbReference>
<dbReference type="InterPro" id="IPR009447">
    <property type="entry name" value="PIGW/GWT1"/>
</dbReference>
<keyword evidence="6 8" id="KW-1133">Transmembrane helix</keyword>
<dbReference type="GO" id="GO:0006506">
    <property type="term" value="P:GPI anchor biosynthetic process"/>
    <property type="evidence" value="ECO:0007669"/>
    <property type="project" value="UniProtKB-UniPathway"/>
</dbReference>
<feature type="transmembrane region" description="Helical" evidence="8">
    <location>
        <begin position="169"/>
        <end position="191"/>
    </location>
</feature>
<keyword evidence="8" id="KW-0256">Endoplasmic reticulum</keyword>
<dbReference type="AlphaFoldDB" id="A0A4S4LX94"/>
<accession>A0A4S4LX94</accession>
<protein>
    <recommendedName>
        <fullName evidence="8">GPI-anchored wall transfer protein</fullName>
        <ecNumber evidence="8">2.3.-.-</ecNumber>
    </recommendedName>
</protein>
<evidence type="ECO:0000256" key="5">
    <source>
        <dbReference type="ARBA" id="ARBA00022692"/>
    </source>
</evidence>
<dbReference type="PANTHER" id="PTHR20661:SF0">
    <property type="entry name" value="PHOSPHATIDYLINOSITOL-GLYCAN BIOSYNTHESIS CLASS W PROTEIN"/>
    <property type="match status" value="1"/>
</dbReference>
<evidence type="ECO:0000256" key="8">
    <source>
        <dbReference type="RuleBase" id="RU280819"/>
    </source>
</evidence>
<keyword evidence="8" id="KW-0808">Transferase</keyword>
<sequence length="511" mass="55883">MTSNADYKASKEAFVSGMTGSTVMHINLVSAVALSSIALHSCIRSRIFPMRSSYFVYEFILLVVPLLLSVTLFANAPGILSLLLLSPTVALLFFPPRESGTPLPSNADSSPRNSPLLHTASLSSGDTFALPPLPSLSTYRAHMMLITILCILAVDFPVFPRALAKCETYGMDLGVGSFVFSQGVVSAFPLLKDPLYLTSPLIPKATRTLRKMLPVILLGLVRVLLVKGTEYPEHVTEYGVHWNFFLTLAVIPVLEVFLHPLIAYSSVSMIGVLVALAQQLLLSLGLGSYVLYSPRTNLISANKEGIVSLTGYLAIHLLGLSTGTILLPPSPSYFRHRQRALSHTKRRVSNAGAANGEPPVKTQMPVLRENDKTATELISYAVIWWALLGACTLLKIGGGVSRRMVNLPYIAWVAAYNTSFLLGYLLLDLYFFPSPLSRSVYSPTSKLKVHNTSRFVRSPARLAAANGTTLTRGSQPQRPGRIFDGEHLEFHIVLLERRLSSVIHRPTSLRV</sequence>
<dbReference type="Proteomes" id="UP000310158">
    <property type="component" value="Unassembled WGS sequence"/>
</dbReference>
<feature type="transmembrane region" description="Helical" evidence="8">
    <location>
        <begin position="409"/>
        <end position="432"/>
    </location>
</feature>
<feature type="transmembrane region" description="Helical" evidence="8">
    <location>
        <begin position="212"/>
        <end position="228"/>
    </location>
</feature>
<feature type="transmembrane region" description="Helical" evidence="8">
    <location>
        <begin position="24"/>
        <end position="43"/>
    </location>
</feature>
<feature type="transmembrane region" description="Helical" evidence="8">
    <location>
        <begin position="312"/>
        <end position="329"/>
    </location>
</feature>
<dbReference type="PANTHER" id="PTHR20661">
    <property type="entry name" value="PHOSPHATIDYLINOSITOL-GLYCAN BIOSYNTHESIS CLASS W PROTEIN"/>
    <property type="match status" value="1"/>
</dbReference>
<comment type="subcellular location">
    <subcellularLocation>
        <location evidence="8">Endoplasmic reticulum membrane</location>
        <topology evidence="8">Multi-pass membrane protein</topology>
    </subcellularLocation>
    <subcellularLocation>
        <location evidence="1">Membrane</location>
        <topology evidence="1">Multi-pass membrane protein</topology>
    </subcellularLocation>
</comment>
<feature type="transmembrane region" description="Helical" evidence="8">
    <location>
        <begin position="143"/>
        <end position="163"/>
    </location>
</feature>
<feature type="transmembrane region" description="Helical" evidence="8">
    <location>
        <begin position="377"/>
        <end position="397"/>
    </location>
</feature>
<name>A0A4S4LX94_9AGAM</name>
<dbReference type="EC" id="2.3.-.-" evidence="8"/>
<feature type="transmembrane region" description="Helical" evidence="8">
    <location>
        <begin position="240"/>
        <end position="258"/>
    </location>
</feature>
<comment type="similarity">
    <text evidence="3 8">Belongs to the PIGW family.</text>
</comment>
<feature type="transmembrane region" description="Helical" evidence="8">
    <location>
        <begin position="55"/>
        <end position="73"/>
    </location>
</feature>
<keyword evidence="7 8" id="KW-0472">Membrane</keyword>
<proteinExistence type="inferred from homology"/>
<keyword evidence="5 8" id="KW-0812">Transmembrane</keyword>
<evidence type="ECO:0000256" key="7">
    <source>
        <dbReference type="ARBA" id="ARBA00023136"/>
    </source>
</evidence>
<dbReference type="GO" id="GO:0032216">
    <property type="term" value="F:glucosaminyl-phosphatidylinositol O-acyltransferase activity"/>
    <property type="evidence" value="ECO:0007669"/>
    <property type="project" value="TreeGrafter"/>
</dbReference>
<feature type="transmembrane region" description="Helical" evidence="8">
    <location>
        <begin position="270"/>
        <end position="292"/>
    </location>
</feature>
<evidence type="ECO:0000256" key="6">
    <source>
        <dbReference type="ARBA" id="ARBA00022989"/>
    </source>
</evidence>
<evidence type="ECO:0000256" key="2">
    <source>
        <dbReference type="ARBA" id="ARBA00004687"/>
    </source>
</evidence>
<keyword evidence="10" id="KW-1185">Reference proteome</keyword>
<dbReference type="UniPathway" id="UPA00196"/>
<organism evidence="9 10">
    <name type="scientific">Bondarzewia mesenterica</name>
    <dbReference type="NCBI Taxonomy" id="1095465"/>
    <lineage>
        <taxon>Eukaryota</taxon>
        <taxon>Fungi</taxon>
        <taxon>Dikarya</taxon>
        <taxon>Basidiomycota</taxon>
        <taxon>Agaricomycotina</taxon>
        <taxon>Agaricomycetes</taxon>
        <taxon>Russulales</taxon>
        <taxon>Bondarzewiaceae</taxon>
        <taxon>Bondarzewia</taxon>
    </lineage>
</organism>
<evidence type="ECO:0000313" key="9">
    <source>
        <dbReference type="EMBL" id="THH17244.1"/>
    </source>
</evidence>
<comment type="function">
    <text evidence="8">A acetyltransferase, which acetylates the inositol ring of phosphatidylinositol during biosynthesis of GPI-anchor.</text>
</comment>
<keyword evidence="4 8" id="KW-0337">GPI-anchor biosynthesis</keyword>
<evidence type="ECO:0000256" key="1">
    <source>
        <dbReference type="ARBA" id="ARBA00004141"/>
    </source>
</evidence>
<dbReference type="GO" id="GO:0005789">
    <property type="term" value="C:endoplasmic reticulum membrane"/>
    <property type="evidence" value="ECO:0007669"/>
    <property type="project" value="UniProtKB-SubCell"/>
</dbReference>
<gene>
    <name evidence="9" type="ORF">EW146_g3541</name>
</gene>
<evidence type="ECO:0000313" key="10">
    <source>
        <dbReference type="Proteomes" id="UP000310158"/>
    </source>
</evidence>
<comment type="caution">
    <text evidence="9">The sequence shown here is derived from an EMBL/GenBank/DDBJ whole genome shotgun (WGS) entry which is preliminary data.</text>
</comment>
<evidence type="ECO:0000256" key="4">
    <source>
        <dbReference type="ARBA" id="ARBA00022502"/>
    </source>
</evidence>